<dbReference type="EMBL" id="PNFZ01000012">
    <property type="protein sequence ID" value="PMB96938.1"/>
    <property type="molecule type" value="Genomic_DNA"/>
</dbReference>
<keyword evidence="3" id="KW-1185">Reference proteome</keyword>
<dbReference type="Pfam" id="PF02073">
    <property type="entry name" value="Peptidase_M29"/>
    <property type="match status" value="1"/>
</dbReference>
<dbReference type="PANTHER" id="PTHR34448:SF1">
    <property type="entry name" value="BLL6088 PROTEIN"/>
    <property type="match status" value="1"/>
</dbReference>
<dbReference type="GO" id="GO:0046872">
    <property type="term" value="F:metal ion binding"/>
    <property type="evidence" value="ECO:0007669"/>
    <property type="project" value="UniProtKB-KW"/>
</dbReference>
<reference evidence="2 3" key="1">
    <citation type="submission" date="2017-09" db="EMBL/GenBank/DDBJ databases">
        <title>Bacterial strain isolated from the female urinary microbiota.</title>
        <authorList>
            <person name="Thomas-White K."/>
            <person name="Kumar N."/>
            <person name="Forster S."/>
            <person name="Putonti C."/>
            <person name="Lawley T."/>
            <person name="Wolfe A.J."/>
        </authorList>
    </citation>
    <scope>NUCLEOTIDE SEQUENCE [LARGE SCALE GENOMIC DNA]</scope>
    <source>
        <strain evidence="2 3">UMB0680</strain>
    </source>
</reference>
<dbReference type="PANTHER" id="PTHR34448">
    <property type="entry name" value="AMINOPEPTIDASE"/>
    <property type="match status" value="1"/>
</dbReference>
<keyword evidence="2" id="KW-0378">Hydrolase</keyword>
<accession>A0A2N6PE35</accession>
<comment type="caution">
    <text evidence="2">The sequence shown here is derived from an EMBL/GenBank/DDBJ whole genome shotgun (WGS) entry which is preliminary data.</text>
</comment>
<name>A0A2N6PE35_9MICO</name>
<dbReference type="AlphaFoldDB" id="A0A2N6PE35"/>
<dbReference type="GO" id="GO:0006508">
    <property type="term" value="P:proteolysis"/>
    <property type="evidence" value="ECO:0007669"/>
    <property type="project" value="InterPro"/>
</dbReference>
<dbReference type="SUPFAM" id="SSF144052">
    <property type="entry name" value="Thermophilic metalloprotease-like"/>
    <property type="match status" value="1"/>
</dbReference>
<dbReference type="GO" id="GO:0004177">
    <property type="term" value="F:aminopeptidase activity"/>
    <property type="evidence" value="ECO:0007669"/>
    <property type="project" value="UniProtKB-KW"/>
</dbReference>
<evidence type="ECO:0000313" key="2">
    <source>
        <dbReference type="EMBL" id="PMB96938.1"/>
    </source>
</evidence>
<keyword evidence="1" id="KW-0479">Metal-binding</keyword>
<dbReference type="InterPro" id="IPR000787">
    <property type="entry name" value="Peptidase_M29"/>
</dbReference>
<evidence type="ECO:0000256" key="1">
    <source>
        <dbReference type="ARBA" id="ARBA00022723"/>
    </source>
</evidence>
<sequence length="309" mass="32797">MPSDRTLEATVRNILDQNVALEPGDRILVLSDDSTCELAKRFATAMRAVHGHAEIHTFADRSRSGEEPPETAVHTLLQFDAVFCLTRHSLTHTAARRRAIDAGKLFITMPGITAQMFTSGALTADYARVERETLDMAERLTHADEVVLRTGKDCVLRIPVAGRAGIASTGVYRGKATGGNLPSGEAYLAPLEYRASGTLHVNGSIAGIGLLQEPVLLTIEEGRLLSASGSAGERLLGLLGDGLGRQVAELGIGTNHKARIIGEILEDEKAYDTAHIAFGSNDTFGGTLAAGVHIDCVVSGPTIEWVPAP</sequence>
<dbReference type="InterPro" id="IPR052170">
    <property type="entry name" value="M29_Exopeptidase"/>
</dbReference>
<evidence type="ECO:0000313" key="3">
    <source>
        <dbReference type="Proteomes" id="UP000235703"/>
    </source>
</evidence>
<dbReference type="OrthoDB" id="9803993at2"/>
<organism evidence="2 3">
    <name type="scientific">Brevibacterium luteolum</name>
    <dbReference type="NCBI Taxonomy" id="199591"/>
    <lineage>
        <taxon>Bacteria</taxon>
        <taxon>Bacillati</taxon>
        <taxon>Actinomycetota</taxon>
        <taxon>Actinomycetes</taxon>
        <taxon>Micrococcales</taxon>
        <taxon>Brevibacteriaceae</taxon>
        <taxon>Brevibacterium</taxon>
    </lineage>
</organism>
<dbReference type="Proteomes" id="UP000235703">
    <property type="component" value="Unassembled WGS sequence"/>
</dbReference>
<keyword evidence="2" id="KW-0031">Aminopeptidase</keyword>
<proteinExistence type="predicted"/>
<gene>
    <name evidence="2" type="ORF">CJ198_13750</name>
</gene>
<keyword evidence="2" id="KW-0645">Protease</keyword>
<protein>
    <submittedName>
        <fullName evidence="2">Aminopeptidase</fullName>
    </submittedName>
</protein>